<comment type="similarity">
    <text evidence="1 6">Belongs to the thiolase-like superfamily. Fungal fatty acid synthetase subunit alpha family.</text>
</comment>
<keyword evidence="4" id="KW-0597">Phosphoprotein</keyword>
<evidence type="ECO:0000256" key="8">
    <source>
        <dbReference type="PIRSR" id="PIRSR000454-4"/>
    </source>
</evidence>
<dbReference type="GO" id="GO:0004312">
    <property type="term" value="F:fatty acid synthase activity"/>
    <property type="evidence" value="ECO:0007669"/>
    <property type="project" value="InterPro"/>
</dbReference>
<keyword evidence="5 6" id="KW-0808">Transferase</keyword>
<dbReference type="InterPro" id="IPR047224">
    <property type="entry name" value="FAS_alpha_su_C"/>
</dbReference>
<dbReference type="PANTHER" id="PTHR10982">
    <property type="entry name" value="MALONYL COA-ACYL CARRIER PROTEIN TRANSACYLASE"/>
    <property type="match status" value="1"/>
</dbReference>
<dbReference type="Pfam" id="PF18325">
    <property type="entry name" value="Fas_alpha_ACP"/>
    <property type="match status" value="1"/>
</dbReference>
<feature type="region of interest" description="Disordered" evidence="10">
    <location>
        <begin position="111"/>
        <end position="135"/>
    </location>
</feature>
<evidence type="ECO:0000256" key="10">
    <source>
        <dbReference type="SAM" id="MobiDB-lite"/>
    </source>
</evidence>
<dbReference type="Proteomes" id="UP000240493">
    <property type="component" value="Unassembled WGS sequence"/>
</dbReference>
<dbReference type="PANTHER" id="PTHR10982:SF21">
    <property type="entry name" value="FATTY ACID SYNTHASE SUBUNIT BETA"/>
    <property type="match status" value="1"/>
</dbReference>
<evidence type="ECO:0000256" key="4">
    <source>
        <dbReference type="ARBA" id="ARBA00022553"/>
    </source>
</evidence>
<dbReference type="InterPro" id="IPR040899">
    <property type="entry name" value="Fas_alpha_ACP"/>
</dbReference>
<dbReference type="Pfam" id="PF00109">
    <property type="entry name" value="ketoacyl-synt"/>
    <property type="match status" value="1"/>
</dbReference>
<accession>A0A2T3YZF8</accession>
<dbReference type="InterPro" id="IPR016039">
    <property type="entry name" value="Thiolase-like"/>
</dbReference>
<dbReference type="Gene3D" id="6.10.140.1410">
    <property type="match status" value="1"/>
</dbReference>
<dbReference type="GO" id="GO:0044550">
    <property type="term" value="P:secondary metabolite biosynthetic process"/>
    <property type="evidence" value="ECO:0007669"/>
    <property type="project" value="UniProtKB-ARBA"/>
</dbReference>
<dbReference type="Gene3D" id="3.90.25.70">
    <property type="match status" value="1"/>
</dbReference>
<dbReference type="Pfam" id="PF02801">
    <property type="entry name" value="Ketoacyl-synt_C"/>
    <property type="match status" value="1"/>
</dbReference>
<feature type="compositionally biased region" description="Polar residues" evidence="10">
    <location>
        <begin position="113"/>
        <end position="135"/>
    </location>
</feature>
<dbReference type="InterPro" id="IPR014031">
    <property type="entry name" value="Ketoacyl_synth_C"/>
</dbReference>
<dbReference type="Pfam" id="PF18314">
    <property type="entry name" value="FAS_I_H"/>
    <property type="match status" value="1"/>
</dbReference>
<gene>
    <name evidence="12" type="ORF">M441DRAFT_198786</name>
</gene>
<feature type="domain" description="Ketosynthase family 3 (KS3)" evidence="11">
    <location>
        <begin position="1013"/>
        <end position="1559"/>
    </location>
</feature>
<dbReference type="SUPFAM" id="SSF53901">
    <property type="entry name" value="Thiolase-like"/>
    <property type="match status" value="2"/>
</dbReference>
<feature type="active site" description="For beta-ketoacyl synthase activity" evidence="7">
    <location>
        <position position="1200"/>
    </location>
</feature>
<dbReference type="PROSITE" id="PS52004">
    <property type="entry name" value="KS3_2"/>
    <property type="match status" value="1"/>
</dbReference>
<dbReference type="InterPro" id="IPR041550">
    <property type="entry name" value="FASI_helical"/>
</dbReference>
<dbReference type="GO" id="GO:0005835">
    <property type="term" value="C:fatty acid synthase complex"/>
    <property type="evidence" value="ECO:0007669"/>
    <property type="project" value="InterPro"/>
</dbReference>
<dbReference type="EC" id="2.3.1.41" evidence="2"/>
<dbReference type="InterPro" id="IPR036291">
    <property type="entry name" value="NAD(P)-bd_dom_sf"/>
</dbReference>
<dbReference type="InterPro" id="IPR016035">
    <property type="entry name" value="Acyl_Trfase/lysoPLipase"/>
</dbReference>
<evidence type="ECO:0000256" key="5">
    <source>
        <dbReference type="ARBA" id="ARBA00022679"/>
    </source>
</evidence>
<evidence type="ECO:0000256" key="3">
    <source>
        <dbReference type="ARBA" id="ARBA00022450"/>
    </source>
</evidence>
<dbReference type="InterPro" id="IPR014030">
    <property type="entry name" value="Ketoacyl_synth_N"/>
</dbReference>
<dbReference type="GO" id="GO:0004315">
    <property type="term" value="F:3-oxoacyl-[acyl-carrier-protein] synthase activity"/>
    <property type="evidence" value="ECO:0007669"/>
    <property type="project" value="UniProtKB-EC"/>
</dbReference>
<dbReference type="GO" id="GO:0042759">
    <property type="term" value="P:long-chain fatty acid biosynthetic process"/>
    <property type="evidence" value="ECO:0007669"/>
    <property type="project" value="UniProtKB-UniRule"/>
</dbReference>
<dbReference type="InterPro" id="IPR020841">
    <property type="entry name" value="PKS_Beta-ketoAc_synthase_dom"/>
</dbReference>
<name>A0A2T3YZF8_TRIA4</name>
<dbReference type="GO" id="GO:0008897">
    <property type="term" value="F:holo-[acyl-carrier-protein] synthase activity"/>
    <property type="evidence" value="ECO:0007669"/>
    <property type="project" value="InterPro"/>
</dbReference>
<dbReference type="FunFam" id="3.90.25.70:FF:000001">
    <property type="entry name" value="Fatty acid synthase subunit alpha"/>
    <property type="match status" value="1"/>
</dbReference>
<dbReference type="Gene3D" id="3.40.47.10">
    <property type="match status" value="1"/>
</dbReference>
<dbReference type="InterPro" id="IPR050830">
    <property type="entry name" value="Fungal_FAS"/>
</dbReference>
<evidence type="ECO:0000259" key="11">
    <source>
        <dbReference type="PROSITE" id="PS52004"/>
    </source>
</evidence>
<keyword evidence="13" id="KW-1185">Reference proteome</keyword>
<evidence type="ECO:0000256" key="7">
    <source>
        <dbReference type="PIRSR" id="PIRSR000454-1"/>
    </source>
</evidence>
<keyword evidence="9" id="KW-0175">Coiled coil</keyword>
<reference evidence="12 13" key="1">
    <citation type="submission" date="2016-07" db="EMBL/GenBank/DDBJ databases">
        <title>Multiple horizontal gene transfer events from other fungi enriched the ability of initially mycotrophic Trichoderma (Ascomycota) to feed on dead plant biomass.</title>
        <authorList>
            <consortium name="DOE Joint Genome Institute"/>
            <person name="Aerts A."/>
            <person name="Atanasova L."/>
            <person name="Chenthamara K."/>
            <person name="Zhang J."/>
            <person name="Grujic M."/>
            <person name="Henrissat B."/>
            <person name="Kuo A."/>
            <person name="Salamov A."/>
            <person name="Lipzen A."/>
            <person name="Labutti K."/>
            <person name="Barry K."/>
            <person name="Miao Y."/>
            <person name="Rahimi M.J."/>
            <person name="Shen Q."/>
            <person name="Grigoriev I.V."/>
            <person name="Kubicek C.P."/>
            <person name="Druzhinina I.S."/>
        </authorList>
    </citation>
    <scope>NUCLEOTIDE SEQUENCE [LARGE SCALE GENOMIC DNA]</scope>
    <source>
        <strain evidence="12 13">CBS 433.97</strain>
    </source>
</reference>
<dbReference type="STRING" id="1042311.A0A2T3YZF8"/>
<dbReference type="SUPFAM" id="SSF51735">
    <property type="entry name" value="NAD(P)-binding Rossmann-fold domains"/>
    <property type="match status" value="1"/>
</dbReference>
<dbReference type="Gene3D" id="3.30.70.2490">
    <property type="match status" value="1"/>
</dbReference>
<organism evidence="12 13">
    <name type="scientific">Trichoderma asperellum (strain ATCC 204424 / CBS 433.97 / NBRC 101777)</name>
    <dbReference type="NCBI Taxonomy" id="1042311"/>
    <lineage>
        <taxon>Eukaryota</taxon>
        <taxon>Fungi</taxon>
        <taxon>Dikarya</taxon>
        <taxon>Ascomycota</taxon>
        <taxon>Pezizomycotina</taxon>
        <taxon>Sordariomycetes</taxon>
        <taxon>Hypocreomycetidae</taxon>
        <taxon>Hypocreales</taxon>
        <taxon>Hypocreaceae</taxon>
        <taxon>Trichoderma</taxon>
    </lineage>
</organism>
<evidence type="ECO:0000313" key="12">
    <source>
        <dbReference type="EMBL" id="PTB37962.1"/>
    </source>
</evidence>
<evidence type="ECO:0000256" key="9">
    <source>
        <dbReference type="SAM" id="Coils"/>
    </source>
</evidence>
<dbReference type="OrthoDB" id="4251012at2759"/>
<keyword evidence="3 6" id="KW-0596">Phosphopantetheine</keyword>
<dbReference type="SUPFAM" id="SSF52151">
    <property type="entry name" value="FabD/lysophospholipase-like"/>
    <property type="match status" value="1"/>
</dbReference>
<evidence type="ECO:0000313" key="13">
    <source>
        <dbReference type="Proteomes" id="UP000240493"/>
    </source>
</evidence>
<evidence type="ECO:0000256" key="1">
    <source>
        <dbReference type="ARBA" id="ARBA00007485"/>
    </source>
</evidence>
<evidence type="ECO:0000256" key="2">
    <source>
        <dbReference type="ARBA" id="ARBA00013191"/>
    </source>
</evidence>
<dbReference type="Gene3D" id="3.40.50.720">
    <property type="entry name" value="NAD(P)-binding Rossmann-like Domain"/>
    <property type="match status" value="2"/>
</dbReference>
<dbReference type="EMBL" id="KZ679266">
    <property type="protein sequence ID" value="PTB37962.1"/>
    <property type="molecule type" value="Genomic_DNA"/>
</dbReference>
<feature type="coiled-coil region" evidence="9">
    <location>
        <begin position="368"/>
        <end position="395"/>
    </location>
</feature>
<proteinExistence type="inferred from homology"/>
<sequence>MTKTFDFTTTSSSTEESDHEVARTLLIELLAHQFCYPVQWIDTQDFVLGQRDTQRLIEMGPANTLANMAKRTIALKYASKDTATDLSRELLTFHQNLDAISYNKQQLIEVGNNAPSSPSAGTTKTTSSEEAVPRPSQSINTILDNVTAAQPTHHSAEIEDSPPTTFDIVAAIIAVALKKPLNSSSMTQSIKILCAGRSTLQNEILGDLDTEFGSLLPDSAEDMALEALCQGLQSRYSGKLGKKSNSLIDRMTSQKLPASFQASVVRKYLKQTWGLEAGRQNSILLRAVNEQLENRLKEDEAKAFFDSIVTKYLDQHGLKLPVNVSGSSATSGAPAMISTEALDHIEGRQRMAWEEQAALYTRLLGFNMHESRDTISNLEQRILELEQQIDGWMAEHGEVYSSGVLPIFTPLKTRVFDSWWNWAMQDLLQLVALATKPVSHAQDKDDDETLGQLSQRIANRTHERLLKVVRYLTGTTQDAQVAAVLRGVLSQCEARVNAPALVRYPSVSWAPSTVVEANGKISYRQTRRPLAAYASTGELDLRHLQLGRKRPDGWQYREELSSTLRQVLIESRYLGLSLAEQTVLVTGAGPGSIGCELVGQLLSAGATVVLTSSSYSPAITKFFQDLYAARGGKKSKLILVPFNQASVRDLAALAQYIYAEDGLNMDLDFVIPFAAISENGRCISDIDAKSELAHRLMLTNTIRLLGHIKQQKQSRGIITRPAQVIVPLSPNHGSLGNDGLYAESKLGLESLLNKFHSEDWAQYLQVCGVIIGWTRGTRLTSDIDTVAQGMEERGIRTFSQDEMAFNILALLSPPITQLCMDEPLVADFSGGMGRFPDIKGVTNDIRGAIQQLSEDRRAVAQDLVDHEGNSGTRTTDEPVQINPELRFPPLPEWESEIQPLAAQLEGMVDLDRVVVVAGFGEVGPFGSSRVRWDMEVNGRLSPESCIELAWAMGLIKAHSGVIDGQLFSGWLDKETGKPIADTAIREKYENFMLEHAGIRFMEQVRGSPSWSAAEALHEIEITRDHEPLEVSREIALQLKKAHGDNIHLTPIEQDDNRMKVVLTKGAKIMIPKLIATQHTVGGQIPVGWDARTYGVPQDVVSQVDRATLYALVAAAEALQSAGIDDAFDFYNYIHVGDVANCVGSGLGGSHSFGNILKGRYKDEPVSKDVLSEVFINSGTAWINMLLLSASGANRTPVGACATAMESLDTACDLIQTGKAKVCLVGAFDDMMKSIADEFANLQATINVDQDLAAGREPKEMSRPATSTRAGFVESEGAGIQVVTSASVALKMGLPIHCIIAMSFMAMDKAGRSIPAPGRGLLGAAKQTLSPNGGLDSPWMSMAFRRQALQNRLKRIQEMRKLHVDCLDQELADMAALSDTPQSVTEEHRTRRLADIELDAERDRCEARNRYGNRFWTHDERISPIRGALAVWGLTVDDLDVTSFHGTSTKANEKNEAGLVNAQLRHLGRKEGNIIPVVFQKSLTGHPKGPAGAWMLNGCIQMMHDGRIPGNRNGDNIDSELQQCEYLIFPNKTLSKPNMKAFALQLFGFGQKGGMAIGVHPRYLYATIQRSEFEAYSKKVRQRERKATRRFHHGIFTNSIFRAKQAPPYAPDQEMNVLLNPTYRTSLG</sequence>
<dbReference type="PIRSF" id="PIRSF000454">
    <property type="entry name" value="FAS_yeast_alpha"/>
    <property type="match status" value="1"/>
</dbReference>
<protein>
    <recommendedName>
        <fullName evidence="2">beta-ketoacyl-[acyl-carrier-protein] synthase I</fullName>
        <ecNumber evidence="2">2.3.1.41</ecNumber>
    </recommendedName>
</protein>
<dbReference type="GO" id="GO:0004316">
    <property type="term" value="F:3-oxoacyl-[acyl-carrier-protein] reductase (NADPH) activity"/>
    <property type="evidence" value="ECO:0007669"/>
    <property type="project" value="InterPro"/>
</dbReference>
<evidence type="ECO:0000256" key="6">
    <source>
        <dbReference type="PIRNR" id="PIRNR000454"/>
    </source>
</evidence>
<feature type="modified residue" description="O-(pantetheine 4'-phosphoryl)serine" evidence="8">
    <location>
        <position position="198"/>
    </location>
</feature>
<dbReference type="CDD" id="cd08950">
    <property type="entry name" value="KR_fFAS_SDR_c_like"/>
    <property type="match status" value="1"/>
</dbReference>
<dbReference type="CDD" id="cd00828">
    <property type="entry name" value="elong_cond_enzymes"/>
    <property type="match status" value="1"/>
</dbReference>
<dbReference type="InterPro" id="IPR026025">
    <property type="entry name" value="FAS_alpha_yeast"/>
</dbReference>